<dbReference type="InterPro" id="IPR050261">
    <property type="entry name" value="FrsA_esterase"/>
</dbReference>
<dbReference type="SMART" id="SM00939">
    <property type="entry name" value="PepX_C"/>
    <property type="match status" value="1"/>
</dbReference>
<dbReference type="InterPro" id="IPR029058">
    <property type="entry name" value="AB_hydrolase_fold"/>
</dbReference>
<evidence type="ECO:0000256" key="1">
    <source>
        <dbReference type="ARBA" id="ARBA00008645"/>
    </source>
</evidence>
<dbReference type="InterPro" id="IPR008979">
    <property type="entry name" value="Galactose-bd-like_sf"/>
</dbReference>
<dbReference type="Pfam" id="PF08530">
    <property type="entry name" value="PepX_C"/>
    <property type="match status" value="1"/>
</dbReference>
<dbReference type="RefSeq" id="WP_205116964.1">
    <property type="nucleotide sequence ID" value="NZ_JAFBCM010000001.1"/>
</dbReference>
<evidence type="ECO:0000259" key="4">
    <source>
        <dbReference type="SMART" id="SM00939"/>
    </source>
</evidence>
<comment type="caution">
    <text evidence="5">The sequence shown here is derived from an EMBL/GenBank/DDBJ whole genome shotgun (WGS) entry which is preliminary data.</text>
</comment>
<feature type="domain" description="Xaa-Pro dipeptidyl-peptidase C-terminal" evidence="4">
    <location>
        <begin position="344"/>
        <end position="584"/>
    </location>
</feature>
<keyword evidence="6" id="KW-1185">Reference proteome</keyword>
<gene>
    <name evidence="5" type="ORF">ACFOUW_07665</name>
</gene>
<evidence type="ECO:0000313" key="6">
    <source>
        <dbReference type="Proteomes" id="UP001595699"/>
    </source>
</evidence>
<dbReference type="Gene3D" id="2.60.120.260">
    <property type="entry name" value="Galactose-binding domain-like"/>
    <property type="match status" value="1"/>
</dbReference>
<reference evidence="6" key="1">
    <citation type="journal article" date="2019" name="Int. J. Syst. Evol. Microbiol.">
        <title>The Global Catalogue of Microorganisms (GCM) 10K type strain sequencing project: providing services to taxonomists for standard genome sequencing and annotation.</title>
        <authorList>
            <consortium name="The Broad Institute Genomics Platform"/>
            <consortium name="The Broad Institute Genome Sequencing Center for Infectious Disease"/>
            <person name="Wu L."/>
            <person name="Ma J."/>
        </authorList>
    </citation>
    <scope>NUCLEOTIDE SEQUENCE [LARGE SCALE GENOMIC DNA]</scope>
    <source>
        <strain evidence="6">CGMCC 4.7241</strain>
    </source>
</reference>
<organism evidence="5 6">
    <name type="scientific">Tenggerimyces flavus</name>
    <dbReference type="NCBI Taxonomy" id="1708749"/>
    <lineage>
        <taxon>Bacteria</taxon>
        <taxon>Bacillati</taxon>
        <taxon>Actinomycetota</taxon>
        <taxon>Actinomycetes</taxon>
        <taxon>Propionibacteriales</taxon>
        <taxon>Nocardioidaceae</taxon>
        <taxon>Tenggerimyces</taxon>
    </lineage>
</organism>
<dbReference type="InterPro" id="IPR013736">
    <property type="entry name" value="Xaa-Pro_dipept_C"/>
</dbReference>
<dbReference type="PANTHER" id="PTHR22946:SF9">
    <property type="entry name" value="POLYKETIDE TRANSFERASE AF380"/>
    <property type="match status" value="1"/>
</dbReference>
<dbReference type="Proteomes" id="UP001595699">
    <property type="component" value="Unassembled WGS sequence"/>
</dbReference>
<dbReference type="GO" id="GO:0016787">
    <property type="term" value="F:hydrolase activity"/>
    <property type="evidence" value="ECO:0007669"/>
    <property type="project" value="UniProtKB-KW"/>
</dbReference>
<evidence type="ECO:0000313" key="5">
    <source>
        <dbReference type="EMBL" id="MFC3760711.1"/>
    </source>
</evidence>
<keyword evidence="2 5" id="KW-0378">Hydrolase</keyword>
<dbReference type="Gene3D" id="1.10.3020.10">
    <property type="entry name" value="alpha-amino acid ester hydrolase ( Helical cap domain)"/>
    <property type="match status" value="1"/>
</dbReference>
<dbReference type="PANTHER" id="PTHR22946">
    <property type="entry name" value="DIENELACTONE HYDROLASE DOMAIN-CONTAINING PROTEIN-RELATED"/>
    <property type="match status" value="1"/>
</dbReference>
<keyword evidence="3" id="KW-0732">Signal</keyword>
<dbReference type="EMBL" id="JBHRZH010000006">
    <property type="protein sequence ID" value="MFC3760711.1"/>
    <property type="molecule type" value="Genomic_DNA"/>
</dbReference>
<sequence>MRRLVVAATASVAVAAGLITAPTAVAGTYAKTAVTIQTHVGPDEATTCEIEADLYVPDTATSQSKQPAILTTHGFGGSKADQEPFARMLAQRDYVVLAYSGLGFGGSQCKIHLDDPDWDGKAASQLVDYLASLDVVALDAQGDPKVGMFGGSYGGGVQFAAAKDDKRIDALIPVITWNNLEYALGPNNADFEAGVTPDTYGVFKRVWADLFAVFGVLRGLEYGLGDPRRLVGCPNFVDQVCPTIIQANVFGYLTPEGRALLRHASVASFIDEIKTPTLLIQGQDDTLFNLQEAIATYRGLKENGTPVRMIWQSWGHSGAAPAEGEFDPSMTRDPETTYLGRRVLDWFAFWLRDDDSKQLGPQIAYFRDWIEYDGSKPEGAEPAYGTANQYPVGSTQQLYLSGNRTLTPNGNAIVAGKQTYANLPAGVPSSYSELPPFDLDAAPFDLPGSAATWTTAPLRENVHTVGVPTLDVKLTSPVASLTQLGGTGGQLVVFAKIYDVAPDGKVELVDRLVSPARIEDVNEPVRIELPGVVHRYEAGNRIRVVLSASDSAYGGNLSVLPVSVKTAAGSVPVLTLPVSGDGRVG</sequence>
<accession>A0ABV7Y5Z6</accession>
<dbReference type="SUPFAM" id="SSF49785">
    <property type="entry name" value="Galactose-binding domain-like"/>
    <property type="match status" value="1"/>
</dbReference>
<dbReference type="Gene3D" id="3.40.50.1820">
    <property type="entry name" value="alpha/beta hydrolase"/>
    <property type="match status" value="2"/>
</dbReference>
<evidence type="ECO:0000256" key="3">
    <source>
        <dbReference type="SAM" id="SignalP"/>
    </source>
</evidence>
<dbReference type="SUPFAM" id="SSF53474">
    <property type="entry name" value="alpha/beta-Hydrolases"/>
    <property type="match status" value="1"/>
</dbReference>
<comment type="similarity">
    <text evidence="1">Belongs to the AB hydrolase superfamily.</text>
</comment>
<proteinExistence type="inferred from homology"/>
<protein>
    <submittedName>
        <fullName evidence="5">Alpha/beta fold hydrolase</fullName>
    </submittedName>
</protein>
<feature type="signal peptide" evidence="3">
    <location>
        <begin position="1"/>
        <end position="26"/>
    </location>
</feature>
<dbReference type="Pfam" id="PF02129">
    <property type="entry name" value="Peptidase_S15"/>
    <property type="match status" value="1"/>
</dbReference>
<dbReference type="InterPro" id="IPR000383">
    <property type="entry name" value="Xaa-Pro-like_dom"/>
</dbReference>
<name>A0ABV7Y5Z6_9ACTN</name>
<feature type="chain" id="PRO_5045219657" evidence="3">
    <location>
        <begin position="27"/>
        <end position="585"/>
    </location>
</feature>
<evidence type="ECO:0000256" key="2">
    <source>
        <dbReference type="ARBA" id="ARBA00022801"/>
    </source>
</evidence>